<dbReference type="PANTHER" id="PTHR12302:SF3">
    <property type="entry name" value="SERINE_THREONINE-PROTEIN KINASE 31"/>
    <property type="match status" value="1"/>
</dbReference>
<dbReference type="RefSeq" id="WP_090740515.1">
    <property type="nucleotide sequence ID" value="NZ_FOBW01000001.1"/>
</dbReference>
<evidence type="ECO:0000259" key="5">
    <source>
        <dbReference type="PROSITE" id="PS50830"/>
    </source>
</evidence>
<dbReference type="InterPro" id="IPR016071">
    <property type="entry name" value="Staphylococal_nuclease_OB-fold"/>
</dbReference>
<gene>
    <name evidence="6" type="ORF">SAMN05192533_101330</name>
</gene>
<dbReference type="Pfam" id="PF00565">
    <property type="entry name" value="SNase"/>
    <property type="match status" value="1"/>
</dbReference>
<dbReference type="GO" id="GO:0004519">
    <property type="term" value="F:endonuclease activity"/>
    <property type="evidence" value="ECO:0007669"/>
    <property type="project" value="UniProtKB-KW"/>
</dbReference>
<dbReference type="PROSITE" id="PS01123">
    <property type="entry name" value="TNASE_1"/>
    <property type="match status" value="1"/>
</dbReference>
<reference evidence="7" key="1">
    <citation type="submission" date="2016-10" db="EMBL/GenBank/DDBJ databases">
        <authorList>
            <person name="Varghese N."/>
            <person name="Submissions S."/>
        </authorList>
    </citation>
    <scope>NUCLEOTIDE SEQUENCE [LARGE SCALE GENOMIC DNA]</scope>
    <source>
        <strain evidence="7">B48,IBRC-M 10115,DSM 25386,CECT 8001</strain>
    </source>
</reference>
<evidence type="ECO:0000313" key="7">
    <source>
        <dbReference type="Proteomes" id="UP000198553"/>
    </source>
</evidence>
<dbReference type="SUPFAM" id="SSF57884">
    <property type="entry name" value="Ada DNA repair protein, N-terminal domain (N-Ada 10)"/>
    <property type="match status" value="1"/>
</dbReference>
<dbReference type="GO" id="GO:0016787">
    <property type="term" value="F:hydrolase activity"/>
    <property type="evidence" value="ECO:0007669"/>
    <property type="project" value="UniProtKB-KW"/>
</dbReference>
<protein>
    <submittedName>
        <fullName evidence="6">Micrococcal nuclease</fullName>
    </submittedName>
</protein>
<accession>A0A1H7WB34</accession>
<evidence type="ECO:0000256" key="3">
    <source>
        <dbReference type="ARBA" id="ARBA00022801"/>
    </source>
</evidence>
<organism evidence="6 7">
    <name type="scientific">Mesobacillus persicus</name>
    <dbReference type="NCBI Taxonomy" id="930146"/>
    <lineage>
        <taxon>Bacteria</taxon>
        <taxon>Bacillati</taxon>
        <taxon>Bacillota</taxon>
        <taxon>Bacilli</taxon>
        <taxon>Bacillales</taxon>
        <taxon>Bacillaceae</taxon>
        <taxon>Mesobacillus</taxon>
    </lineage>
</organism>
<dbReference type="EMBL" id="FOBW01000001">
    <property type="protein sequence ID" value="SEM18289.1"/>
    <property type="molecule type" value="Genomic_DNA"/>
</dbReference>
<keyword evidence="3" id="KW-0378">Hydrolase</keyword>
<dbReference type="SMART" id="SM00318">
    <property type="entry name" value="SNc"/>
    <property type="match status" value="1"/>
</dbReference>
<evidence type="ECO:0000256" key="4">
    <source>
        <dbReference type="SAM" id="SignalP"/>
    </source>
</evidence>
<sequence length="232" mass="25753">MRKYLFVLVIFISLIITGCSSNATDGLTAKVLSVTDGDTIKVKLKDGSEERVRMTLIDTPETKHPRLGVQPFGKEASEFTTSKLTGKEVVLEMDVEERDQYGRLLAYVWLGDTLFNELLIEKGYARVAVFPPNTKYVDQFNSVQKKAQAAGVGIWSIENYAQEDGYNTGTTEKEELTSPGNSECKGQIKGNTNSKIYHLPSGAHYDAVNEHNIVWFCSEGEAEAAGYRPAKR</sequence>
<proteinExistence type="predicted"/>
<dbReference type="GO" id="GO:0003676">
    <property type="term" value="F:nucleic acid binding"/>
    <property type="evidence" value="ECO:0007669"/>
    <property type="project" value="InterPro"/>
</dbReference>
<keyword evidence="1" id="KW-0540">Nuclease</keyword>
<feature type="signal peptide" evidence="4">
    <location>
        <begin position="1"/>
        <end position="23"/>
    </location>
</feature>
<dbReference type="PROSITE" id="PS50830">
    <property type="entry name" value="TNASE_3"/>
    <property type="match status" value="1"/>
</dbReference>
<dbReference type="PANTHER" id="PTHR12302">
    <property type="entry name" value="EBNA2 BINDING PROTEIN P100"/>
    <property type="match status" value="1"/>
</dbReference>
<feature type="domain" description="TNase-like" evidence="5">
    <location>
        <begin position="25"/>
        <end position="157"/>
    </location>
</feature>
<dbReference type="PROSITE" id="PS51257">
    <property type="entry name" value="PROKAR_LIPOPROTEIN"/>
    <property type="match status" value="1"/>
</dbReference>
<dbReference type="Proteomes" id="UP000198553">
    <property type="component" value="Unassembled WGS sequence"/>
</dbReference>
<keyword evidence="7" id="KW-1185">Reference proteome</keyword>
<dbReference type="SUPFAM" id="SSF50199">
    <property type="entry name" value="Staphylococcal nuclease"/>
    <property type="match status" value="1"/>
</dbReference>
<dbReference type="InterPro" id="IPR035451">
    <property type="entry name" value="Ada-like_dom_sf"/>
</dbReference>
<evidence type="ECO:0000256" key="1">
    <source>
        <dbReference type="ARBA" id="ARBA00022722"/>
    </source>
</evidence>
<name>A0A1H7WB34_9BACI</name>
<dbReference type="STRING" id="930146.SAMN05192533_101330"/>
<keyword evidence="4" id="KW-0732">Signal</keyword>
<dbReference type="AlphaFoldDB" id="A0A1H7WB34"/>
<dbReference type="Gene3D" id="3.40.10.10">
    <property type="entry name" value="DNA Methylphosphotriester Repair Domain"/>
    <property type="match status" value="1"/>
</dbReference>
<dbReference type="OrthoDB" id="4376109at2"/>
<feature type="chain" id="PRO_5011760452" evidence="4">
    <location>
        <begin position="24"/>
        <end position="232"/>
    </location>
</feature>
<dbReference type="Gene3D" id="2.40.50.90">
    <property type="match status" value="1"/>
</dbReference>
<dbReference type="InterPro" id="IPR002071">
    <property type="entry name" value="Thermonucl_AS"/>
</dbReference>
<dbReference type="InterPro" id="IPR035437">
    <property type="entry name" value="SNase_OB-fold_sf"/>
</dbReference>
<evidence type="ECO:0000256" key="2">
    <source>
        <dbReference type="ARBA" id="ARBA00022759"/>
    </source>
</evidence>
<keyword evidence="2" id="KW-0255">Endonuclease</keyword>
<dbReference type="CDD" id="cd00175">
    <property type="entry name" value="SNc"/>
    <property type="match status" value="1"/>
</dbReference>
<evidence type="ECO:0000313" key="6">
    <source>
        <dbReference type="EMBL" id="SEM18289.1"/>
    </source>
</evidence>